<dbReference type="InterPro" id="IPR036388">
    <property type="entry name" value="WH-like_DNA-bd_sf"/>
</dbReference>
<dbReference type="InterPro" id="IPR023187">
    <property type="entry name" value="Tscrpt_reg_MarR-type_CS"/>
</dbReference>
<dbReference type="Gene3D" id="1.10.10.10">
    <property type="entry name" value="Winged helix-like DNA-binding domain superfamily/Winged helix DNA-binding domain"/>
    <property type="match status" value="1"/>
</dbReference>
<dbReference type="SMART" id="SM00347">
    <property type="entry name" value="HTH_MARR"/>
    <property type="match status" value="1"/>
</dbReference>
<evidence type="ECO:0000259" key="4">
    <source>
        <dbReference type="PROSITE" id="PS50995"/>
    </source>
</evidence>
<dbReference type="Proteomes" id="UP000501812">
    <property type="component" value="Chromosome"/>
</dbReference>
<evidence type="ECO:0000256" key="1">
    <source>
        <dbReference type="ARBA" id="ARBA00023015"/>
    </source>
</evidence>
<dbReference type="RefSeq" id="WP_169452727.1">
    <property type="nucleotide sequence ID" value="NZ_CP051774.1"/>
</dbReference>
<dbReference type="GO" id="GO:0003700">
    <property type="term" value="F:DNA-binding transcription factor activity"/>
    <property type="evidence" value="ECO:0007669"/>
    <property type="project" value="InterPro"/>
</dbReference>
<dbReference type="PRINTS" id="PR00598">
    <property type="entry name" value="HTHMARR"/>
</dbReference>
<dbReference type="PANTHER" id="PTHR42756:SF1">
    <property type="entry name" value="TRANSCRIPTIONAL REPRESSOR OF EMRAB OPERON"/>
    <property type="match status" value="1"/>
</dbReference>
<protein>
    <submittedName>
        <fullName evidence="5">MarR family transcriptional regulator</fullName>
    </submittedName>
</protein>
<name>A0A858RBV9_9BACT</name>
<dbReference type="PROSITE" id="PS01117">
    <property type="entry name" value="HTH_MARR_1"/>
    <property type="match status" value="1"/>
</dbReference>
<evidence type="ECO:0000313" key="6">
    <source>
        <dbReference type="Proteomes" id="UP000501812"/>
    </source>
</evidence>
<evidence type="ECO:0000256" key="3">
    <source>
        <dbReference type="ARBA" id="ARBA00023163"/>
    </source>
</evidence>
<keyword evidence="3" id="KW-0804">Transcription</keyword>
<dbReference type="PANTHER" id="PTHR42756">
    <property type="entry name" value="TRANSCRIPTIONAL REGULATOR, MARR"/>
    <property type="match status" value="1"/>
</dbReference>
<gene>
    <name evidence="5" type="ORF">HHL09_01455</name>
</gene>
<feature type="domain" description="HTH marR-type" evidence="4">
    <location>
        <begin position="1"/>
        <end position="149"/>
    </location>
</feature>
<accession>A0A858RBV9</accession>
<dbReference type="KEGG" id="luo:HHL09_01455"/>
<sequence>MKLSTSGAASASLHADADRLADFVLFTQRSCILNLSNELNKGNVSFPQFFLLAYLSSEEYLTMSDIAKKMGHSTAAATGLVDRLEKLGYVERVHAAEDRRKIMVRITNKGVELVSKMRKEIAADLAGILSEMDEDQAEAVEHTKRAIRARAIA</sequence>
<evidence type="ECO:0000313" key="5">
    <source>
        <dbReference type="EMBL" id="QJE94506.1"/>
    </source>
</evidence>
<keyword evidence="2" id="KW-0238">DNA-binding</keyword>
<dbReference type="EMBL" id="CP051774">
    <property type="protein sequence ID" value="QJE94506.1"/>
    <property type="molecule type" value="Genomic_DNA"/>
</dbReference>
<dbReference type="InterPro" id="IPR036390">
    <property type="entry name" value="WH_DNA-bd_sf"/>
</dbReference>
<proteinExistence type="predicted"/>
<keyword evidence="6" id="KW-1185">Reference proteome</keyword>
<dbReference type="GO" id="GO:0003677">
    <property type="term" value="F:DNA binding"/>
    <property type="evidence" value="ECO:0007669"/>
    <property type="project" value="UniProtKB-KW"/>
</dbReference>
<dbReference type="InterPro" id="IPR000835">
    <property type="entry name" value="HTH_MarR-typ"/>
</dbReference>
<evidence type="ECO:0000256" key="2">
    <source>
        <dbReference type="ARBA" id="ARBA00023125"/>
    </source>
</evidence>
<reference evidence="5 6" key="1">
    <citation type="submission" date="2020-04" db="EMBL/GenBank/DDBJ databases">
        <title>Luteolibacter sp. G-1-1-1 isolated from soil.</title>
        <authorList>
            <person name="Dahal R.H."/>
        </authorList>
    </citation>
    <scope>NUCLEOTIDE SEQUENCE [LARGE SCALE GENOMIC DNA]</scope>
    <source>
        <strain evidence="5 6">G-1-1-1</strain>
    </source>
</reference>
<dbReference type="Pfam" id="PF12802">
    <property type="entry name" value="MarR_2"/>
    <property type="match status" value="1"/>
</dbReference>
<keyword evidence="1" id="KW-0805">Transcription regulation</keyword>
<dbReference type="AlphaFoldDB" id="A0A858RBV9"/>
<organism evidence="5 6">
    <name type="scientific">Luteolibacter luteus</name>
    <dbReference type="NCBI Taxonomy" id="2728835"/>
    <lineage>
        <taxon>Bacteria</taxon>
        <taxon>Pseudomonadati</taxon>
        <taxon>Verrucomicrobiota</taxon>
        <taxon>Verrucomicrobiia</taxon>
        <taxon>Verrucomicrobiales</taxon>
        <taxon>Verrucomicrobiaceae</taxon>
        <taxon>Luteolibacter</taxon>
    </lineage>
</organism>
<dbReference type="PROSITE" id="PS50995">
    <property type="entry name" value="HTH_MARR_2"/>
    <property type="match status" value="1"/>
</dbReference>
<dbReference type="SUPFAM" id="SSF46785">
    <property type="entry name" value="Winged helix' DNA-binding domain"/>
    <property type="match status" value="1"/>
</dbReference>